<keyword evidence="2" id="KW-1185">Reference proteome</keyword>
<proteinExistence type="predicted"/>
<dbReference type="EMBL" id="KN837338">
    <property type="protein sequence ID" value="KIJ27352.1"/>
    <property type="molecule type" value="Genomic_DNA"/>
</dbReference>
<reference evidence="1 2" key="1">
    <citation type="submission" date="2014-06" db="EMBL/GenBank/DDBJ databases">
        <title>Evolutionary Origins and Diversification of the Mycorrhizal Mutualists.</title>
        <authorList>
            <consortium name="DOE Joint Genome Institute"/>
            <consortium name="Mycorrhizal Genomics Consortium"/>
            <person name="Kohler A."/>
            <person name="Kuo A."/>
            <person name="Nagy L.G."/>
            <person name="Floudas D."/>
            <person name="Copeland A."/>
            <person name="Barry K.W."/>
            <person name="Cichocki N."/>
            <person name="Veneault-Fourrey C."/>
            <person name="LaButti K."/>
            <person name="Lindquist E.A."/>
            <person name="Lipzen A."/>
            <person name="Lundell T."/>
            <person name="Morin E."/>
            <person name="Murat C."/>
            <person name="Riley R."/>
            <person name="Ohm R."/>
            <person name="Sun H."/>
            <person name="Tunlid A."/>
            <person name="Henrissat B."/>
            <person name="Grigoriev I.V."/>
            <person name="Hibbett D.S."/>
            <person name="Martin F."/>
        </authorList>
    </citation>
    <scope>NUCLEOTIDE SEQUENCE [LARGE SCALE GENOMIC DNA]</scope>
    <source>
        <strain evidence="1 2">SS14</strain>
    </source>
</reference>
<accession>A0A0C9UEB7</accession>
<name>A0A0C9UEB7_SPHS4</name>
<evidence type="ECO:0000313" key="2">
    <source>
        <dbReference type="Proteomes" id="UP000054279"/>
    </source>
</evidence>
<dbReference type="Proteomes" id="UP000054279">
    <property type="component" value="Unassembled WGS sequence"/>
</dbReference>
<gene>
    <name evidence="1" type="ORF">M422DRAFT_784952</name>
</gene>
<protein>
    <submittedName>
        <fullName evidence="1">Uncharacterized protein</fullName>
    </submittedName>
</protein>
<dbReference type="HOGENOM" id="CLU_2110528_0_0_1"/>
<sequence length="115" mass="13717">MITRDERIRNLCKKKEGRLERHRPFPSYHHHLLFPPSSCSTSTNHSWPPSPTFYNFAALNWDLSIRRVPLPLALIPRIRCRLLRARMPRRWCHELPSAWKKVSVVAHVQRVDDME</sequence>
<evidence type="ECO:0000313" key="1">
    <source>
        <dbReference type="EMBL" id="KIJ27352.1"/>
    </source>
</evidence>
<organism evidence="1 2">
    <name type="scientific">Sphaerobolus stellatus (strain SS14)</name>
    <dbReference type="NCBI Taxonomy" id="990650"/>
    <lineage>
        <taxon>Eukaryota</taxon>
        <taxon>Fungi</taxon>
        <taxon>Dikarya</taxon>
        <taxon>Basidiomycota</taxon>
        <taxon>Agaricomycotina</taxon>
        <taxon>Agaricomycetes</taxon>
        <taxon>Phallomycetidae</taxon>
        <taxon>Geastrales</taxon>
        <taxon>Sphaerobolaceae</taxon>
        <taxon>Sphaerobolus</taxon>
    </lineage>
</organism>
<dbReference type="AlphaFoldDB" id="A0A0C9UEB7"/>